<sequence>MFRNLNEIIEKAGKINTQKIIIVGAEEEKLLKATKKASSLGYIEPILVGNKDKIVEIIEKNNINFPSMTIIDAETNEEKSNISCEELYKHKDSFMMKGLVDTSDVLKAILKRKKDFMVSNLISHISLIELPYYEKIIGLSDTSVNIKPDLNGKIDIVKNSRDFFNKLGYELPKISILSAIEKVNNKMQDTIDADYIKKLNQSGELNKCIIEGPISLDLSIDKKSAEIKKYDGLIKGDADILITPDLVSGNLLGKSFNYTPNSKFAGFIVGTKKPIGLTSRASSIENKLYSMIIGAIISAGDDDERTKDVINN</sequence>
<keyword evidence="6" id="KW-1185">Reference proteome</keyword>
<feature type="domain" description="Phosphate acetyl/butaryl transferase" evidence="4">
    <location>
        <begin position="6"/>
        <end position="83"/>
    </location>
</feature>
<comment type="caution">
    <text evidence="5">The sequence shown here is derived from an EMBL/GenBank/DDBJ whole genome shotgun (WGS) entry which is preliminary data.</text>
</comment>
<reference evidence="5" key="1">
    <citation type="submission" date="2020-08" db="EMBL/GenBank/DDBJ databases">
        <title>Genome public.</title>
        <authorList>
            <person name="Liu C."/>
            <person name="Sun Q."/>
        </authorList>
    </citation>
    <scope>NUCLEOTIDE SEQUENCE</scope>
    <source>
        <strain evidence="5">BX21</strain>
    </source>
</reference>
<evidence type="ECO:0000256" key="1">
    <source>
        <dbReference type="ARBA" id="ARBA00005656"/>
    </source>
</evidence>
<dbReference type="GO" id="GO:0016746">
    <property type="term" value="F:acyltransferase activity"/>
    <property type="evidence" value="ECO:0007669"/>
    <property type="project" value="UniProtKB-KW"/>
</dbReference>
<feature type="domain" description="Phosphate acetyl/butaryl transferase" evidence="4">
    <location>
        <begin position="94"/>
        <end position="294"/>
    </location>
</feature>
<comment type="similarity">
    <text evidence="1">Belongs to the phosphate acetyltransferase and butyryltransferase family.</text>
</comment>
<dbReference type="PANTHER" id="PTHR43356">
    <property type="entry name" value="PHOSPHATE ACETYLTRANSFERASE"/>
    <property type="match status" value="1"/>
</dbReference>
<proteinExistence type="inferred from homology"/>
<protein>
    <submittedName>
        <fullName evidence="5">Phosphate butyryltransferase</fullName>
    </submittedName>
</protein>
<evidence type="ECO:0000313" key="6">
    <source>
        <dbReference type="Proteomes" id="UP000601171"/>
    </source>
</evidence>
<keyword evidence="3" id="KW-0012">Acyltransferase</keyword>
<accession>A0A926IFW4</accession>
<dbReference type="InterPro" id="IPR012147">
    <property type="entry name" value="P_Ac_Bu_trans"/>
</dbReference>
<dbReference type="Proteomes" id="UP000601171">
    <property type="component" value="Unassembled WGS sequence"/>
</dbReference>
<dbReference type="AlphaFoldDB" id="A0A926IFW4"/>
<dbReference type="PIRSF" id="PIRSF000428">
    <property type="entry name" value="P_Ac_trans"/>
    <property type="match status" value="1"/>
</dbReference>
<dbReference type="InterPro" id="IPR002505">
    <property type="entry name" value="PTA_PTB"/>
</dbReference>
<dbReference type="SUPFAM" id="SSF53659">
    <property type="entry name" value="Isocitrate/Isopropylmalate dehydrogenase-like"/>
    <property type="match status" value="1"/>
</dbReference>
<dbReference type="RefSeq" id="WP_262430400.1">
    <property type="nucleotide sequence ID" value="NZ_JACRTG010000029.1"/>
</dbReference>
<dbReference type="EMBL" id="JACRTG010000029">
    <property type="protein sequence ID" value="MBC8588942.1"/>
    <property type="molecule type" value="Genomic_DNA"/>
</dbReference>
<organism evidence="5 6">
    <name type="scientific">Paratissierella segnis</name>
    <dbReference type="NCBI Taxonomy" id="2763679"/>
    <lineage>
        <taxon>Bacteria</taxon>
        <taxon>Bacillati</taxon>
        <taxon>Bacillota</taxon>
        <taxon>Tissierellia</taxon>
        <taxon>Tissierellales</taxon>
        <taxon>Tissierellaceae</taxon>
        <taxon>Paratissierella</taxon>
    </lineage>
</organism>
<name>A0A926IFW4_9FIRM</name>
<keyword evidence="2" id="KW-0808">Transferase</keyword>
<dbReference type="InterPro" id="IPR050500">
    <property type="entry name" value="Phos_Acetyltrans/Butyryltrans"/>
</dbReference>
<dbReference type="Gene3D" id="3.40.718.10">
    <property type="entry name" value="Isopropylmalate Dehydrogenase"/>
    <property type="match status" value="1"/>
</dbReference>
<evidence type="ECO:0000313" key="5">
    <source>
        <dbReference type="EMBL" id="MBC8588942.1"/>
    </source>
</evidence>
<evidence type="ECO:0000256" key="3">
    <source>
        <dbReference type="ARBA" id="ARBA00023315"/>
    </source>
</evidence>
<dbReference type="Pfam" id="PF01515">
    <property type="entry name" value="PTA_PTB"/>
    <property type="match status" value="2"/>
</dbReference>
<gene>
    <name evidence="5" type="ORF">H8707_12025</name>
</gene>
<evidence type="ECO:0000256" key="2">
    <source>
        <dbReference type="ARBA" id="ARBA00022679"/>
    </source>
</evidence>
<evidence type="ECO:0000259" key="4">
    <source>
        <dbReference type="Pfam" id="PF01515"/>
    </source>
</evidence>
<dbReference type="PANTHER" id="PTHR43356:SF2">
    <property type="entry name" value="PHOSPHATE ACETYLTRANSFERASE"/>
    <property type="match status" value="1"/>
</dbReference>